<dbReference type="OrthoDB" id="548799at2759"/>
<dbReference type="InterPro" id="IPR008907">
    <property type="entry name" value="TPP/p25"/>
</dbReference>
<reference evidence="2" key="1">
    <citation type="journal article" date="2023" name="Commun. Biol.">
        <title>Genome analysis of Parmales, the sister group of diatoms, reveals the evolutionary specialization of diatoms from phago-mixotrophs to photoautotrophs.</title>
        <authorList>
            <person name="Ban H."/>
            <person name="Sato S."/>
            <person name="Yoshikawa S."/>
            <person name="Yamada K."/>
            <person name="Nakamura Y."/>
            <person name="Ichinomiya M."/>
            <person name="Sato N."/>
            <person name="Blanc-Mathieu R."/>
            <person name="Endo H."/>
            <person name="Kuwata A."/>
            <person name="Ogata H."/>
        </authorList>
    </citation>
    <scope>NUCLEOTIDE SEQUENCE [LARGE SCALE GENOMIC DNA]</scope>
    <source>
        <strain evidence="2">NIES 3700</strain>
    </source>
</reference>
<evidence type="ECO:0000313" key="2">
    <source>
        <dbReference type="Proteomes" id="UP001165122"/>
    </source>
</evidence>
<sequence>LIFTSAKNKTDRKLNFSQFLEALVRVSAKKFPQEDPISGVARLCSNHIFAVLQGQVSYC</sequence>
<keyword evidence="2" id="KW-1185">Reference proteome</keyword>
<name>A0A9W7E0A4_9STRA</name>
<dbReference type="GO" id="GO:0015631">
    <property type="term" value="F:tubulin binding"/>
    <property type="evidence" value="ECO:0007669"/>
    <property type="project" value="InterPro"/>
</dbReference>
<organism evidence="1 2">
    <name type="scientific">Triparma laevis f. longispina</name>
    <dbReference type="NCBI Taxonomy" id="1714387"/>
    <lineage>
        <taxon>Eukaryota</taxon>
        <taxon>Sar</taxon>
        <taxon>Stramenopiles</taxon>
        <taxon>Ochrophyta</taxon>
        <taxon>Bolidophyceae</taxon>
        <taxon>Parmales</taxon>
        <taxon>Triparmaceae</taxon>
        <taxon>Triparma</taxon>
    </lineage>
</organism>
<proteinExistence type="predicted"/>
<dbReference type="GO" id="GO:0046785">
    <property type="term" value="P:microtubule polymerization"/>
    <property type="evidence" value="ECO:0007669"/>
    <property type="project" value="InterPro"/>
</dbReference>
<dbReference type="AlphaFoldDB" id="A0A9W7E0A4"/>
<dbReference type="Gene3D" id="1.10.238.10">
    <property type="entry name" value="EF-hand"/>
    <property type="match status" value="1"/>
</dbReference>
<evidence type="ECO:0000313" key="1">
    <source>
        <dbReference type="EMBL" id="GMH60620.1"/>
    </source>
</evidence>
<protein>
    <submittedName>
        <fullName evidence="1">Uncharacterized protein</fullName>
    </submittedName>
</protein>
<dbReference type="Proteomes" id="UP001165122">
    <property type="component" value="Unassembled WGS sequence"/>
</dbReference>
<dbReference type="Pfam" id="PF05517">
    <property type="entry name" value="p25-alpha"/>
    <property type="match status" value="1"/>
</dbReference>
<comment type="caution">
    <text evidence="1">The sequence shown here is derived from an EMBL/GenBank/DDBJ whole genome shotgun (WGS) entry which is preliminary data.</text>
</comment>
<feature type="non-terminal residue" evidence="1">
    <location>
        <position position="1"/>
    </location>
</feature>
<dbReference type="EMBL" id="BRXW01000502">
    <property type="protein sequence ID" value="GMH60620.1"/>
    <property type="molecule type" value="Genomic_DNA"/>
</dbReference>
<gene>
    <name evidence="1" type="ORF">TrLO_g9476</name>
</gene>
<accession>A0A9W7E0A4</accession>